<feature type="chain" id="PRO_5010318200" description="Polymerase/histidinol phosphatase N-terminal domain-containing protein" evidence="1">
    <location>
        <begin position="20"/>
        <end position="396"/>
    </location>
</feature>
<dbReference type="PANTHER" id="PTHR42924:SF3">
    <property type="entry name" value="POLYMERASE_HISTIDINOL PHOSPHATASE N-TERMINAL DOMAIN-CONTAINING PROTEIN"/>
    <property type="match status" value="1"/>
</dbReference>
<dbReference type="OrthoDB" id="9804333at2"/>
<feature type="signal peptide" evidence="1">
    <location>
        <begin position="1"/>
        <end position="19"/>
    </location>
</feature>
<dbReference type="GO" id="GO:0035312">
    <property type="term" value="F:5'-3' DNA exonuclease activity"/>
    <property type="evidence" value="ECO:0007669"/>
    <property type="project" value="TreeGrafter"/>
</dbReference>
<dbReference type="RefSeq" id="WP_010262495.1">
    <property type="nucleotide sequence ID" value="NZ_CAEG01000011.1"/>
</dbReference>
<dbReference type="InterPro" id="IPR052018">
    <property type="entry name" value="PHP_domain"/>
</dbReference>
<dbReference type="PANTHER" id="PTHR42924">
    <property type="entry name" value="EXONUCLEASE"/>
    <property type="match status" value="1"/>
</dbReference>
<gene>
    <name evidence="3" type="ORF">SAMN05444145_104214</name>
</gene>
<dbReference type="InterPro" id="IPR003141">
    <property type="entry name" value="Pol/His_phosphatase_N"/>
</dbReference>
<reference evidence="3 4" key="1">
    <citation type="submission" date="2016-10" db="EMBL/GenBank/DDBJ databases">
        <authorList>
            <person name="de Groot N.N."/>
        </authorList>
    </citation>
    <scope>NUCLEOTIDE SEQUENCE [LARGE SCALE GENOMIC DNA]</scope>
    <source>
        <strain evidence="3 4">DSM 25383</strain>
    </source>
</reference>
<dbReference type="SMART" id="SM00481">
    <property type="entry name" value="POLIIIAc"/>
    <property type="match status" value="1"/>
</dbReference>
<dbReference type="Proteomes" id="UP000183253">
    <property type="component" value="Unassembled WGS sequence"/>
</dbReference>
<organism evidence="3 4">
    <name type="scientific">Alistipes timonensis JC136</name>
    <dbReference type="NCBI Taxonomy" id="1033731"/>
    <lineage>
        <taxon>Bacteria</taxon>
        <taxon>Pseudomonadati</taxon>
        <taxon>Bacteroidota</taxon>
        <taxon>Bacteroidia</taxon>
        <taxon>Bacteroidales</taxon>
        <taxon>Rikenellaceae</taxon>
        <taxon>Alistipes</taxon>
    </lineage>
</organism>
<evidence type="ECO:0000256" key="1">
    <source>
        <dbReference type="SAM" id="SignalP"/>
    </source>
</evidence>
<sequence>MKKPLLLIIALTATCAVSAQGYYTDAHNPDITRHTERIAPQRMEFVLPEVNGYTAYKADLHTHTIYSDGDCTPEFRVREAWYDGLDVLAITDHVEYRRHEGKMLHFLKGYVPEGTEAFNNNVIRKAADERGIQTDLNLPVRLAQETAVKYGITIIPGAEITREPLAYGHYNALFTADNNALYDVDALQSLRNAKAQGALVMHNHPGWRRKSLEHPEFEVKAYGEGLIDGIEIMNGAEFYPKAIARAHTRKLFVSANTDIHDSAAETYRIQGHRRNMTLIFARDNSPEALREAIEAHRTLAYSFDTIAGDEQLMKDLFAASVKTKVLYTDPKNGQRTVSLTNNTSVQYYLRFPGQNPVVLKPFSAITTTVGRDKPLRFTVENMWHSEKDHPRIEVNL</sequence>
<feature type="domain" description="Polymerase/histidinol phosphatase N-terminal" evidence="2">
    <location>
        <begin position="58"/>
        <end position="164"/>
    </location>
</feature>
<dbReference type="Pfam" id="PF02811">
    <property type="entry name" value="PHP"/>
    <property type="match status" value="1"/>
</dbReference>
<dbReference type="InterPro" id="IPR016195">
    <property type="entry name" value="Pol/histidinol_Pase-like"/>
</dbReference>
<keyword evidence="4" id="KW-1185">Reference proteome</keyword>
<protein>
    <recommendedName>
        <fullName evidence="2">Polymerase/histidinol phosphatase N-terminal domain-containing protein</fullName>
    </recommendedName>
</protein>
<name>A0A1H4C929_9BACT</name>
<evidence type="ECO:0000259" key="2">
    <source>
        <dbReference type="SMART" id="SM00481"/>
    </source>
</evidence>
<proteinExistence type="predicted"/>
<dbReference type="SUPFAM" id="SSF89550">
    <property type="entry name" value="PHP domain-like"/>
    <property type="match status" value="1"/>
</dbReference>
<keyword evidence="1" id="KW-0732">Signal</keyword>
<dbReference type="EMBL" id="FNRI01000004">
    <property type="protein sequence ID" value="SEA56830.1"/>
    <property type="molecule type" value="Genomic_DNA"/>
</dbReference>
<dbReference type="InterPro" id="IPR004013">
    <property type="entry name" value="PHP_dom"/>
</dbReference>
<evidence type="ECO:0000313" key="4">
    <source>
        <dbReference type="Proteomes" id="UP000183253"/>
    </source>
</evidence>
<dbReference type="Gene3D" id="3.20.20.140">
    <property type="entry name" value="Metal-dependent hydrolases"/>
    <property type="match status" value="1"/>
</dbReference>
<evidence type="ECO:0000313" key="3">
    <source>
        <dbReference type="EMBL" id="SEA56830.1"/>
    </source>
</evidence>
<dbReference type="STRING" id="1033731.SAMN05444145_104214"/>
<dbReference type="GO" id="GO:0004534">
    <property type="term" value="F:5'-3' RNA exonuclease activity"/>
    <property type="evidence" value="ECO:0007669"/>
    <property type="project" value="TreeGrafter"/>
</dbReference>
<dbReference type="AlphaFoldDB" id="A0A1H4C929"/>
<accession>A0A1H4C929</accession>